<keyword evidence="3" id="KW-1185">Reference proteome</keyword>
<proteinExistence type="predicted"/>
<name>A0A6A6H9L0_VIRVR</name>
<dbReference type="OrthoDB" id="3913028at2759"/>
<accession>A0A6A6H9L0</accession>
<dbReference type="AlphaFoldDB" id="A0A6A6H9L0"/>
<protein>
    <submittedName>
        <fullName evidence="2">Uncharacterized protein</fullName>
    </submittedName>
</protein>
<feature type="compositionally biased region" description="Polar residues" evidence="1">
    <location>
        <begin position="128"/>
        <end position="143"/>
    </location>
</feature>
<feature type="region of interest" description="Disordered" evidence="1">
    <location>
        <begin position="128"/>
        <end position="150"/>
    </location>
</feature>
<feature type="region of interest" description="Disordered" evidence="1">
    <location>
        <begin position="1"/>
        <end position="23"/>
    </location>
</feature>
<evidence type="ECO:0000256" key="1">
    <source>
        <dbReference type="SAM" id="MobiDB-lite"/>
    </source>
</evidence>
<organism evidence="2 3">
    <name type="scientific">Viridothelium virens</name>
    <name type="common">Speckled blister lichen</name>
    <name type="synonym">Trypethelium virens</name>
    <dbReference type="NCBI Taxonomy" id="1048519"/>
    <lineage>
        <taxon>Eukaryota</taxon>
        <taxon>Fungi</taxon>
        <taxon>Dikarya</taxon>
        <taxon>Ascomycota</taxon>
        <taxon>Pezizomycotina</taxon>
        <taxon>Dothideomycetes</taxon>
        <taxon>Dothideomycetes incertae sedis</taxon>
        <taxon>Trypetheliales</taxon>
        <taxon>Trypetheliaceae</taxon>
        <taxon>Viridothelium</taxon>
    </lineage>
</organism>
<feature type="compositionally biased region" description="Low complexity" evidence="1">
    <location>
        <begin position="1"/>
        <end position="22"/>
    </location>
</feature>
<gene>
    <name evidence="2" type="ORF">EV356DRAFT_576485</name>
</gene>
<sequence>MATDTWQSDSTTSSQSSNSSRFDFLDRKDRRRIIVYKRHKGITVQSQEDLCQALDKDPHLRCSRKPLPRMCSRVDIRTEDLYNEPEKTAYQHYPNCKASLASVGLPMGVSMRRMLFGDFSDLYIVSPESSPTNSQASSLQNSRENTRPLE</sequence>
<dbReference type="EMBL" id="ML991796">
    <property type="protein sequence ID" value="KAF2234796.1"/>
    <property type="molecule type" value="Genomic_DNA"/>
</dbReference>
<evidence type="ECO:0000313" key="2">
    <source>
        <dbReference type="EMBL" id="KAF2234796.1"/>
    </source>
</evidence>
<reference evidence="2" key="1">
    <citation type="journal article" date="2020" name="Stud. Mycol.">
        <title>101 Dothideomycetes genomes: a test case for predicting lifestyles and emergence of pathogens.</title>
        <authorList>
            <person name="Haridas S."/>
            <person name="Albert R."/>
            <person name="Binder M."/>
            <person name="Bloem J."/>
            <person name="Labutti K."/>
            <person name="Salamov A."/>
            <person name="Andreopoulos B."/>
            <person name="Baker S."/>
            <person name="Barry K."/>
            <person name="Bills G."/>
            <person name="Bluhm B."/>
            <person name="Cannon C."/>
            <person name="Castanera R."/>
            <person name="Culley D."/>
            <person name="Daum C."/>
            <person name="Ezra D."/>
            <person name="Gonzalez J."/>
            <person name="Henrissat B."/>
            <person name="Kuo A."/>
            <person name="Liang C."/>
            <person name="Lipzen A."/>
            <person name="Lutzoni F."/>
            <person name="Magnuson J."/>
            <person name="Mondo S."/>
            <person name="Nolan M."/>
            <person name="Ohm R."/>
            <person name="Pangilinan J."/>
            <person name="Park H.-J."/>
            <person name="Ramirez L."/>
            <person name="Alfaro M."/>
            <person name="Sun H."/>
            <person name="Tritt A."/>
            <person name="Yoshinaga Y."/>
            <person name="Zwiers L.-H."/>
            <person name="Turgeon B."/>
            <person name="Goodwin S."/>
            <person name="Spatafora J."/>
            <person name="Crous P."/>
            <person name="Grigoriev I."/>
        </authorList>
    </citation>
    <scope>NUCLEOTIDE SEQUENCE</scope>
    <source>
        <strain evidence="2">Tuck. ex Michener</strain>
    </source>
</reference>
<evidence type="ECO:0000313" key="3">
    <source>
        <dbReference type="Proteomes" id="UP000800092"/>
    </source>
</evidence>
<dbReference type="Proteomes" id="UP000800092">
    <property type="component" value="Unassembled WGS sequence"/>
</dbReference>